<reference evidence="2" key="1">
    <citation type="submission" date="2009-09" db="EMBL/GenBank/DDBJ databases">
        <title>The complete chromosome of Sebaldella termitidis ATCC 33386.</title>
        <authorList>
            <consortium name="US DOE Joint Genome Institute (JGI-PGF)"/>
            <person name="Lucas S."/>
            <person name="Copeland A."/>
            <person name="Lapidus A."/>
            <person name="Glavina del Rio T."/>
            <person name="Dalin E."/>
            <person name="Tice H."/>
            <person name="Bruce D."/>
            <person name="Goodwin L."/>
            <person name="Pitluck S."/>
            <person name="Kyrpides N."/>
            <person name="Mavromatis K."/>
            <person name="Ivanova N."/>
            <person name="Mikhailova N."/>
            <person name="Sims D."/>
            <person name="Meincke L."/>
            <person name="Brettin T."/>
            <person name="Detter J.C."/>
            <person name="Han C."/>
            <person name="Larimer F."/>
            <person name="Land M."/>
            <person name="Hauser L."/>
            <person name="Markowitz V."/>
            <person name="Cheng J.F."/>
            <person name="Hugenholtz P."/>
            <person name="Woyke T."/>
            <person name="Wu D."/>
            <person name="Eisen J.A."/>
        </authorList>
    </citation>
    <scope>NUCLEOTIDE SEQUENCE [LARGE SCALE GENOMIC DNA]</scope>
    <source>
        <strain evidence="2">ATCC 33386 / NCTC 11300</strain>
    </source>
</reference>
<evidence type="ECO:0000313" key="2">
    <source>
        <dbReference type="Proteomes" id="UP000000845"/>
    </source>
</evidence>
<accession>D1AI19</accession>
<keyword evidence="2" id="KW-1185">Reference proteome</keyword>
<sequence>MFIKEFIEILLEGGLLILLAAAGMCLFERTQDEEIHEEECECNSVKKTTPFYNFIIEDPDKMKKIL</sequence>
<dbReference type="RefSeq" id="WP_012860999.1">
    <property type="nucleotide sequence ID" value="NC_013517.1"/>
</dbReference>
<dbReference type="AlphaFoldDB" id="D1AI19"/>
<organism evidence="1 2">
    <name type="scientific">Sebaldella termitidis (strain ATCC 33386 / NCTC 11300)</name>
    <dbReference type="NCBI Taxonomy" id="526218"/>
    <lineage>
        <taxon>Bacteria</taxon>
        <taxon>Fusobacteriati</taxon>
        <taxon>Fusobacteriota</taxon>
        <taxon>Fusobacteriia</taxon>
        <taxon>Fusobacteriales</taxon>
        <taxon>Leptotrichiaceae</taxon>
        <taxon>Sebaldella</taxon>
    </lineage>
</organism>
<dbReference type="EMBL" id="CP001739">
    <property type="protein sequence ID" value="ACZ08403.1"/>
    <property type="molecule type" value="Genomic_DNA"/>
</dbReference>
<gene>
    <name evidence="1" type="ordered locus">Sterm_1544</name>
</gene>
<evidence type="ECO:0000313" key="1">
    <source>
        <dbReference type="EMBL" id="ACZ08403.1"/>
    </source>
</evidence>
<reference evidence="1 2" key="2">
    <citation type="journal article" date="2010" name="Stand. Genomic Sci.">
        <title>Complete genome sequence of Sebaldella termitidis type strain (NCTC 11300).</title>
        <authorList>
            <person name="Harmon-Smith M."/>
            <person name="Celia L."/>
            <person name="Chertkov O."/>
            <person name="Lapidus A."/>
            <person name="Copeland A."/>
            <person name="Glavina Del Rio T."/>
            <person name="Nolan M."/>
            <person name="Lucas S."/>
            <person name="Tice H."/>
            <person name="Cheng J.F."/>
            <person name="Han C."/>
            <person name="Detter J.C."/>
            <person name="Bruce D."/>
            <person name="Goodwin L."/>
            <person name="Pitluck S."/>
            <person name="Pati A."/>
            <person name="Liolios K."/>
            <person name="Ivanova N."/>
            <person name="Mavromatis K."/>
            <person name="Mikhailova N."/>
            <person name="Chen A."/>
            <person name="Palaniappan K."/>
            <person name="Land M."/>
            <person name="Hauser L."/>
            <person name="Chang Y.J."/>
            <person name="Jeffries C.D."/>
            <person name="Brettin T."/>
            <person name="Goker M."/>
            <person name="Beck B."/>
            <person name="Bristow J."/>
            <person name="Eisen J.A."/>
            <person name="Markowitz V."/>
            <person name="Hugenholtz P."/>
            <person name="Kyrpides N.C."/>
            <person name="Klenk H.P."/>
            <person name="Chen F."/>
        </authorList>
    </citation>
    <scope>NUCLEOTIDE SEQUENCE [LARGE SCALE GENOMIC DNA]</scope>
    <source>
        <strain evidence="2">ATCC 33386 / NCTC 11300</strain>
    </source>
</reference>
<name>D1AI19_SEBTE</name>
<dbReference type="Proteomes" id="UP000000845">
    <property type="component" value="Chromosome"/>
</dbReference>
<protein>
    <submittedName>
        <fullName evidence="1">Uncharacterized protein</fullName>
    </submittedName>
</protein>
<dbReference type="HOGENOM" id="CLU_2828776_0_0_0"/>
<dbReference type="KEGG" id="str:Sterm_1544"/>
<proteinExistence type="predicted"/>